<dbReference type="Gene3D" id="3.80.10.10">
    <property type="entry name" value="Ribonuclease Inhibitor"/>
    <property type="match status" value="1"/>
</dbReference>
<dbReference type="Proteomes" id="UP001221757">
    <property type="component" value="Unassembled WGS sequence"/>
</dbReference>
<proteinExistence type="predicted"/>
<evidence type="ECO:0000313" key="1">
    <source>
        <dbReference type="EMBL" id="KAJ7698025.1"/>
    </source>
</evidence>
<sequence>MLQDSPFENILHTNTVPSDADCVRIRDFLTGPRREVAYLSNEISRMDKIIQDLAHKRDVLAEFINAHLAMVSPARRLPDDIVRDIFVACLPSQRNPLIISDESPLLLCQICRAWRQLALTTPRLWASVHAVIPNQPKVLKLAEILTEWLNRSGVLPLSISVVFSKSWTGADAALPVLTRLISFSPRWQHIQFTFPNHTLFASFGVVCPRDVPMLQSMTAHGIEKRVRWVDHTDRPVDSYKFLSFLNNPSLRSVVIACGPNLDQLPLPWAHLTSLVVEEGCISCDDAIAILRQCSALEKCALMIGPLEPTTDAKTPIDLPNLHQLTIAGTSSTVFFDLLVLPSLHSLVYSHRSSFDGPFPLSPLLGTGALEDFSLTLVEFPDITLLSGCLAAMPLLQTLRLVIEARPGGWDRGASHHSAVALLTPSLDPFDPVLCPLLKSLEFVGLNETVSDEALFHLVRARAEAAPRGFAPLSHFSCEIARERRLDILPLLQREISTGLVVSIKYHAPFKYSYSAEEGTERFLPW</sequence>
<organism evidence="1 2">
    <name type="scientific">Mycena rosella</name>
    <name type="common">Pink bonnet</name>
    <name type="synonym">Agaricus rosellus</name>
    <dbReference type="NCBI Taxonomy" id="1033263"/>
    <lineage>
        <taxon>Eukaryota</taxon>
        <taxon>Fungi</taxon>
        <taxon>Dikarya</taxon>
        <taxon>Basidiomycota</taxon>
        <taxon>Agaricomycotina</taxon>
        <taxon>Agaricomycetes</taxon>
        <taxon>Agaricomycetidae</taxon>
        <taxon>Agaricales</taxon>
        <taxon>Marasmiineae</taxon>
        <taxon>Mycenaceae</taxon>
        <taxon>Mycena</taxon>
    </lineage>
</organism>
<protein>
    <recommendedName>
        <fullName evidence="3">F-box domain-containing protein</fullName>
    </recommendedName>
</protein>
<dbReference type="EMBL" id="JARKIE010000027">
    <property type="protein sequence ID" value="KAJ7698025.1"/>
    <property type="molecule type" value="Genomic_DNA"/>
</dbReference>
<reference evidence="1" key="1">
    <citation type="submission" date="2023-03" db="EMBL/GenBank/DDBJ databases">
        <title>Massive genome expansion in bonnet fungi (Mycena s.s.) driven by repeated elements and novel gene families across ecological guilds.</title>
        <authorList>
            <consortium name="Lawrence Berkeley National Laboratory"/>
            <person name="Harder C.B."/>
            <person name="Miyauchi S."/>
            <person name="Viragh M."/>
            <person name="Kuo A."/>
            <person name="Thoen E."/>
            <person name="Andreopoulos B."/>
            <person name="Lu D."/>
            <person name="Skrede I."/>
            <person name="Drula E."/>
            <person name="Henrissat B."/>
            <person name="Morin E."/>
            <person name="Kohler A."/>
            <person name="Barry K."/>
            <person name="LaButti K."/>
            <person name="Morin E."/>
            <person name="Salamov A."/>
            <person name="Lipzen A."/>
            <person name="Mereny Z."/>
            <person name="Hegedus B."/>
            <person name="Baldrian P."/>
            <person name="Stursova M."/>
            <person name="Weitz H."/>
            <person name="Taylor A."/>
            <person name="Grigoriev I.V."/>
            <person name="Nagy L.G."/>
            <person name="Martin F."/>
            <person name="Kauserud H."/>
        </authorList>
    </citation>
    <scope>NUCLEOTIDE SEQUENCE</scope>
    <source>
        <strain evidence="1">CBHHK067</strain>
    </source>
</reference>
<gene>
    <name evidence="1" type="ORF">B0H17DRAFT_1177467</name>
</gene>
<evidence type="ECO:0008006" key="3">
    <source>
        <dbReference type="Google" id="ProtNLM"/>
    </source>
</evidence>
<dbReference type="InterPro" id="IPR032675">
    <property type="entry name" value="LRR_dom_sf"/>
</dbReference>
<dbReference type="AlphaFoldDB" id="A0AAD7DTZ7"/>
<name>A0AAD7DTZ7_MYCRO</name>
<keyword evidence="2" id="KW-1185">Reference proteome</keyword>
<evidence type="ECO:0000313" key="2">
    <source>
        <dbReference type="Proteomes" id="UP001221757"/>
    </source>
</evidence>
<accession>A0AAD7DTZ7</accession>
<comment type="caution">
    <text evidence="1">The sequence shown here is derived from an EMBL/GenBank/DDBJ whole genome shotgun (WGS) entry which is preliminary data.</text>
</comment>